<feature type="compositionally biased region" description="Basic and acidic residues" evidence="3">
    <location>
        <begin position="25"/>
        <end position="40"/>
    </location>
</feature>
<accession>A0ABP4DVZ3</accession>
<dbReference type="InterPro" id="IPR011051">
    <property type="entry name" value="RmlC_Cupin_sf"/>
</dbReference>
<evidence type="ECO:0000256" key="1">
    <source>
        <dbReference type="ARBA" id="ARBA00008416"/>
    </source>
</evidence>
<dbReference type="PANTHER" id="PTHR43212:SF3">
    <property type="entry name" value="QUERCETIN 2,3-DIOXYGENASE"/>
    <property type="match status" value="1"/>
</dbReference>
<dbReference type="EMBL" id="BAAALD010000009">
    <property type="protein sequence ID" value="GAA1074867.1"/>
    <property type="molecule type" value="Genomic_DNA"/>
</dbReference>
<dbReference type="InterPro" id="IPR012093">
    <property type="entry name" value="Pirin"/>
</dbReference>
<comment type="similarity">
    <text evidence="1 2">Belongs to the pirin family.</text>
</comment>
<dbReference type="Gene3D" id="2.60.120.10">
    <property type="entry name" value="Jelly Rolls"/>
    <property type="match status" value="1"/>
</dbReference>
<feature type="region of interest" description="Disordered" evidence="3">
    <location>
        <begin position="1"/>
        <end position="40"/>
    </location>
</feature>
<reference evidence="6" key="1">
    <citation type="journal article" date="2019" name="Int. J. Syst. Evol. Microbiol.">
        <title>The Global Catalogue of Microorganisms (GCM) 10K type strain sequencing project: providing services to taxonomists for standard genome sequencing and annotation.</title>
        <authorList>
            <consortium name="The Broad Institute Genomics Platform"/>
            <consortium name="The Broad Institute Genome Sequencing Center for Infectious Disease"/>
            <person name="Wu L."/>
            <person name="Ma J."/>
        </authorList>
    </citation>
    <scope>NUCLEOTIDE SEQUENCE [LARGE SCALE GENOMIC DNA]</scope>
    <source>
        <strain evidence="6">JCM 13002</strain>
    </source>
</reference>
<comment type="caution">
    <text evidence="5">The sequence shown here is derived from an EMBL/GenBank/DDBJ whole genome shotgun (WGS) entry which is preliminary data.</text>
</comment>
<dbReference type="SUPFAM" id="SSF51182">
    <property type="entry name" value="RmlC-like cupins"/>
    <property type="match status" value="1"/>
</dbReference>
<keyword evidence="6" id="KW-1185">Reference proteome</keyword>
<name>A0ABP4DVZ3_9ACTN</name>
<sequence length="287" mass="31371">MLVHTPRRWEPGAPDRTGRPPRRTGYRERVTETRDRGRADLRRAPERYRSTPAEGIETRHSFSFSGHYDPKNTHFGALLACNEETLAPGAGFDEHRHRDTEILTWVLEGALAHRDDDGHAGVVRPGMVQHLSSGSGIGHTERNLGGSAVPVRFVQMWLQPDTFGTPPAYGLRKVEPAEDGLTLLASGLERDAASDALRLRRSDAALYLVTAGPWQPLPALPEAPYRYVHLTAGSLGYRTVPGPHGAGRSLEPGDAVRITGDAFTDPTAGPDGAELLLWEMHSPLTYG</sequence>
<feature type="domain" description="Pirin N-terminal" evidence="4">
    <location>
        <begin position="53"/>
        <end position="158"/>
    </location>
</feature>
<evidence type="ECO:0000256" key="2">
    <source>
        <dbReference type="RuleBase" id="RU003457"/>
    </source>
</evidence>
<protein>
    <submittedName>
        <fullName evidence="5">Pirin-like bicupin family protein</fullName>
    </submittedName>
</protein>
<proteinExistence type="inferred from homology"/>
<dbReference type="Pfam" id="PF02678">
    <property type="entry name" value="Pirin"/>
    <property type="match status" value="1"/>
</dbReference>
<organism evidence="5 6">
    <name type="scientific">Kitasatospora arboriphila</name>
    <dbReference type="NCBI Taxonomy" id="258052"/>
    <lineage>
        <taxon>Bacteria</taxon>
        <taxon>Bacillati</taxon>
        <taxon>Actinomycetota</taxon>
        <taxon>Actinomycetes</taxon>
        <taxon>Kitasatosporales</taxon>
        <taxon>Streptomycetaceae</taxon>
        <taxon>Kitasatospora</taxon>
    </lineage>
</organism>
<dbReference type="InterPro" id="IPR003829">
    <property type="entry name" value="Pirin_N_dom"/>
</dbReference>
<evidence type="ECO:0000259" key="4">
    <source>
        <dbReference type="Pfam" id="PF02678"/>
    </source>
</evidence>
<evidence type="ECO:0000313" key="6">
    <source>
        <dbReference type="Proteomes" id="UP001499987"/>
    </source>
</evidence>
<evidence type="ECO:0000256" key="3">
    <source>
        <dbReference type="SAM" id="MobiDB-lite"/>
    </source>
</evidence>
<dbReference type="InterPro" id="IPR014710">
    <property type="entry name" value="RmlC-like_jellyroll"/>
</dbReference>
<dbReference type="PANTHER" id="PTHR43212">
    <property type="entry name" value="QUERCETIN 2,3-DIOXYGENASE"/>
    <property type="match status" value="1"/>
</dbReference>
<evidence type="ECO:0000313" key="5">
    <source>
        <dbReference type="EMBL" id="GAA1074867.1"/>
    </source>
</evidence>
<gene>
    <name evidence="5" type="ORF">GCM10009663_14810</name>
</gene>
<dbReference type="Proteomes" id="UP001499987">
    <property type="component" value="Unassembled WGS sequence"/>
</dbReference>